<evidence type="ECO:0000256" key="2">
    <source>
        <dbReference type="ARBA" id="ARBA00010793"/>
    </source>
</evidence>
<keyword evidence="4" id="KW-0934">Plastid</keyword>
<dbReference type="Proteomes" id="UP000823749">
    <property type="component" value="Chromosome 4"/>
</dbReference>
<gene>
    <name evidence="11" type="ORF">RHGRI_011779</name>
</gene>
<accession>A0AAV6KP93</accession>
<evidence type="ECO:0000256" key="5">
    <source>
        <dbReference type="ARBA" id="ARBA00022692"/>
    </source>
</evidence>
<dbReference type="SMART" id="SM01375">
    <property type="entry name" value="Dynein_light"/>
    <property type="match status" value="1"/>
</dbReference>
<dbReference type="AlphaFoldDB" id="A0AAV6KP93"/>
<sequence>MEVYSSSSIGLQKMMIANIQKTLAFYPKGSRNLTYYSNRREQSLVVVNTLKNSSAEPQSGVVVTIVTKEGGGGSAGKDLGVLEGSIGPGTDCGNGGGDVFGGNNGNGSNGKWLGGGGGGGDNSEGGDEEEKEDDDDEFGPIMKFEDVMKETEARGASLPLDMLEAAKSGGLREMLADPSFLFKVGIEIVIDSCCATLAEVQKRGKDFWAEFELYLADLLVGVVVNVALVGMLAPYARIGQPSLSKGVFGRMRHAYAALPSSVFEAERPGCRFSVKQRIATYFFKHIVDCWRYFQGVMYGAVGFACGIIGQGIANLIMTAKRSIRKSEEDIPVPPLVKSAALWGVFLAVSSNTRYQIINGLERLVESSPLAKKVPPVAMAFTIGVRFGNNIYGGMQFVDWARLTSAVYEQHPVYWTGYRVIKRRSVWTEFGYCLIIKMLEGKAVVRETDMPEALQSHGMELAYQALDLHEVSDCQSIAHFIKQIDVSMKEFLSKQKFNMFPQKFDEDYGPAWHCVVGRDFGSCITHLCGSFMFFGVGMIEFLIFKDGKELSESKDEAIGVQQKAGQVDF</sequence>
<comment type="similarity">
    <text evidence="2">Belongs to the RETICULATA family.</text>
</comment>
<evidence type="ECO:0000256" key="1">
    <source>
        <dbReference type="ARBA" id="ARBA00004508"/>
    </source>
</evidence>
<keyword evidence="8 10" id="KW-0472">Membrane</keyword>
<keyword evidence="5 10" id="KW-0812">Transmembrane</keyword>
<dbReference type="Pfam" id="PF01221">
    <property type="entry name" value="Dynein_light"/>
    <property type="match status" value="1"/>
</dbReference>
<feature type="compositionally biased region" description="Gly residues" evidence="9">
    <location>
        <begin position="103"/>
        <end position="123"/>
    </location>
</feature>
<dbReference type="InterPro" id="IPR037177">
    <property type="entry name" value="DLC_sf"/>
</dbReference>
<evidence type="ECO:0000256" key="8">
    <source>
        <dbReference type="ARBA" id="ARBA00023136"/>
    </source>
</evidence>
<reference evidence="11" key="1">
    <citation type="submission" date="2020-08" db="EMBL/GenBank/DDBJ databases">
        <title>Plant Genome Project.</title>
        <authorList>
            <person name="Zhang R.-G."/>
        </authorList>
    </citation>
    <scope>NUCLEOTIDE SEQUENCE</scope>
    <source>
        <strain evidence="11">WSP0</strain>
        <tissue evidence="11">Leaf</tissue>
    </source>
</reference>
<evidence type="ECO:0000313" key="12">
    <source>
        <dbReference type="Proteomes" id="UP000823749"/>
    </source>
</evidence>
<keyword evidence="7 10" id="KW-1133">Transmembrane helix</keyword>
<proteinExistence type="inferred from homology"/>
<dbReference type="InterPro" id="IPR021825">
    <property type="entry name" value="RETICULATA-related"/>
</dbReference>
<evidence type="ECO:0000256" key="10">
    <source>
        <dbReference type="SAM" id="Phobius"/>
    </source>
</evidence>
<dbReference type="PANTHER" id="PTHR31038">
    <property type="entry name" value="EXPRESSED PROTEIN-RELATED"/>
    <property type="match status" value="1"/>
</dbReference>
<protein>
    <submittedName>
        <fullName evidence="11">Uncharacterized protein</fullName>
    </submittedName>
</protein>
<keyword evidence="12" id="KW-1185">Reference proteome</keyword>
<comment type="caution">
    <text evidence="11">The sequence shown here is derived from an EMBL/GenBank/DDBJ whole genome shotgun (WGS) entry which is preliminary data.</text>
</comment>
<evidence type="ECO:0000313" key="11">
    <source>
        <dbReference type="EMBL" id="KAG5554021.1"/>
    </source>
</evidence>
<organism evidence="11 12">
    <name type="scientific">Rhododendron griersonianum</name>
    <dbReference type="NCBI Taxonomy" id="479676"/>
    <lineage>
        <taxon>Eukaryota</taxon>
        <taxon>Viridiplantae</taxon>
        <taxon>Streptophyta</taxon>
        <taxon>Embryophyta</taxon>
        <taxon>Tracheophyta</taxon>
        <taxon>Spermatophyta</taxon>
        <taxon>Magnoliopsida</taxon>
        <taxon>eudicotyledons</taxon>
        <taxon>Gunneridae</taxon>
        <taxon>Pentapetalae</taxon>
        <taxon>asterids</taxon>
        <taxon>Ericales</taxon>
        <taxon>Ericaceae</taxon>
        <taxon>Ericoideae</taxon>
        <taxon>Rhodoreae</taxon>
        <taxon>Rhododendron</taxon>
    </lineage>
</organism>
<dbReference type="EMBL" id="JACTNZ010000004">
    <property type="protein sequence ID" value="KAG5554021.1"/>
    <property type="molecule type" value="Genomic_DNA"/>
</dbReference>
<feature type="transmembrane region" description="Helical" evidence="10">
    <location>
        <begin position="213"/>
        <end position="236"/>
    </location>
</feature>
<evidence type="ECO:0000256" key="3">
    <source>
        <dbReference type="ARBA" id="ARBA00022528"/>
    </source>
</evidence>
<dbReference type="FunFam" id="3.30.740.10:FF:000004">
    <property type="entry name" value="Dynein light chain"/>
    <property type="match status" value="1"/>
</dbReference>
<dbReference type="Pfam" id="PF11891">
    <property type="entry name" value="RETICULATA-like"/>
    <property type="match status" value="1"/>
</dbReference>
<comment type="subcellular location">
    <subcellularLocation>
        <location evidence="1">Plastid</location>
        <location evidence="1">Chloroplast membrane</location>
        <topology evidence="1">Multi-pass membrane protein</topology>
    </subcellularLocation>
</comment>
<dbReference type="Gene3D" id="3.30.740.10">
    <property type="entry name" value="Protein Inhibitor Of Neuronal Nitric Oxide Synthase"/>
    <property type="match status" value="1"/>
</dbReference>
<evidence type="ECO:0000256" key="7">
    <source>
        <dbReference type="ARBA" id="ARBA00022989"/>
    </source>
</evidence>
<keyword evidence="6" id="KW-0809">Transit peptide</keyword>
<name>A0AAV6KP93_9ERIC</name>
<dbReference type="GO" id="GO:0009706">
    <property type="term" value="C:chloroplast inner membrane"/>
    <property type="evidence" value="ECO:0007669"/>
    <property type="project" value="TreeGrafter"/>
</dbReference>
<feature type="region of interest" description="Disordered" evidence="9">
    <location>
        <begin position="103"/>
        <end position="137"/>
    </location>
</feature>
<feature type="compositionally biased region" description="Acidic residues" evidence="9">
    <location>
        <begin position="124"/>
        <end position="137"/>
    </location>
</feature>
<dbReference type="InterPro" id="IPR001372">
    <property type="entry name" value="Dynein_light_chain_typ-1/2"/>
</dbReference>
<dbReference type="PANTHER" id="PTHR31038:SF10">
    <property type="entry name" value="OS04G0524400 PROTEIN"/>
    <property type="match status" value="1"/>
</dbReference>
<evidence type="ECO:0000256" key="9">
    <source>
        <dbReference type="SAM" id="MobiDB-lite"/>
    </source>
</evidence>
<dbReference type="GO" id="GO:0099402">
    <property type="term" value="P:plant organ development"/>
    <property type="evidence" value="ECO:0007669"/>
    <property type="project" value="TreeGrafter"/>
</dbReference>
<dbReference type="GO" id="GO:0030286">
    <property type="term" value="C:dynein complex"/>
    <property type="evidence" value="ECO:0007669"/>
    <property type="project" value="InterPro"/>
</dbReference>
<dbReference type="GO" id="GO:0007017">
    <property type="term" value="P:microtubule-based process"/>
    <property type="evidence" value="ECO:0007669"/>
    <property type="project" value="InterPro"/>
</dbReference>
<feature type="transmembrane region" description="Helical" evidence="10">
    <location>
        <begin position="296"/>
        <end position="316"/>
    </location>
</feature>
<evidence type="ECO:0000256" key="6">
    <source>
        <dbReference type="ARBA" id="ARBA00022946"/>
    </source>
</evidence>
<dbReference type="SUPFAM" id="SSF54648">
    <property type="entry name" value="DLC"/>
    <property type="match status" value="1"/>
</dbReference>
<keyword evidence="3" id="KW-0150">Chloroplast</keyword>
<evidence type="ECO:0000256" key="4">
    <source>
        <dbReference type="ARBA" id="ARBA00022640"/>
    </source>
</evidence>